<dbReference type="PANTHER" id="PTHR12217">
    <property type="entry name" value="EUKARYOTIC TRANSLATION INITIATION FACTOR 2D"/>
    <property type="match status" value="1"/>
</dbReference>
<dbReference type="GO" id="GO:0001731">
    <property type="term" value="P:formation of translation preinitiation complex"/>
    <property type="evidence" value="ECO:0007669"/>
    <property type="project" value="InterPro"/>
</dbReference>
<dbReference type="PROSITE" id="PS50296">
    <property type="entry name" value="SUI1"/>
    <property type="match status" value="1"/>
</dbReference>
<evidence type="ECO:0000313" key="4">
    <source>
        <dbReference type="EMBL" id="KIK16654.1"/>
    </source>
</evidence>
<dbReference type="SUPFAM" id="SSF88697">
    <property type="entry name" value="PUA domain-like"/>
    <property type="match status" value="1"/>
</dbReference>
<dbReference type="InterPro" id="IPR041366">
    <property type="entry name" value="Pre-PUA"/>
</dbReference>
<dbReference type="STRING" id="765257.A0A0C9YRY2"/>
<dbReference type="InterPro" id="IPR039759">
    <property type="entry name" value="eIF2D_SUI1"/>
</dbReference>
<dbReference type="Pfam" id="PF26292">
    <property type="entry name" value="PUA_elF2D"/>
    <property type="match status" value="1"/>
</dbReference>
<dbReference type="CDD" id="cd11608">
    <property type="entry name" value="eIF2D_C"/>
    <property type="match status" value="1"/>
</dbReference>
<dbReference type="PROSITE" id="PS50890">
    <property type="entry name" value="PUA"/>
    <property type="match status" value="1"/>
</dbReference>
<dbReference type="InterPro" id="IPR057429">
    <property type="entry name" value="WH_eIF2D"/>
</dbReference>
<dbReference type="InterPro" id="IPR001950">
    <property type="entry name" value="SUI1"/>
</dbReference>
<keyword evidence="1" id="KW-0963">Cytoplasm</keyword>
<reference evidence="5" key="2">
    <citation type="submission" date="2015-01" db="EMBL/GenBank/DDBJ databases">
        <title>Evolutionary Origins and Diversification of the Mycorrhizal Mutualists.</title>
        <authorList>
            <consortium name="DOE Joint Genome Institute"/>
            <consortium name="Mycorrhizal Genomics Consortium"/>
            <person name="Kohler A."/>
            <person name="Kuo A."/>
            <person name="Nagy L.G."/>
            <person name="Floudas D."/>
            <person name="Copeland A."/>
            <person name="Barry K.W."/>
            <person name="Cichocki N."/>
            <person name="Veneault-Fourrey C."/>
            <person name="LaButti K."/>
            <person name="Lindquist E.A."/>
            <person name="Lipzen A."/>
            <person name="Lundell T."/>
            <person name="Morin E."/>
            <person name="Murat C."/>
            <person name="Riley R."/>
            <person name="Ohm R."/>
            <person name="Sun H."/>
            <person name="Tunlid A."/>
            <person name="Henrissat B."/>
            <person name="Grigoriev I.V."/>
            <person name="Hibbett D.S."/>
            <person name="Martin F."/>
        </authorList>
    </citation>
    <scope>NUCLEOTIDE SEQUENCE [LARGE SCALE GENOMIC DNA]</scope>
    <source>
        <strain evidence="5">441</strain>
    </source>
</reference>
<dbReference type="CDD" id="cd11610">
    <property type="entry name" value="eIF2D_N"/>
    <property type="match status" value="1"/>
</dbReference>
<dbReference type="Proteomes" id="UP000054018">
    <property type="component" value="Unassembled WGS sequence"/>
</dbReference>
<dbReference type="Pfam" id="PF26291">
    <property type="entry name" value="SWIB_eIF2D"/>
    <property type="match status" value="1"/>
</dbReference>
<keyword evidence="5" id="KW-1185">Reference proteome</keyword>
<dbReference type="Pfam" id="PF25304">
    <property type="entry name" value="WHD_eIF2D"/>
    <property type="match status" value="1"/>
</dbReference>
<dbReference type="SUPFAM" id="SSF55159">
    <property type="entry name" value="eIF1-like"/>
    <property type="match status" value="1"/>
</dbReference>
<gene>
    <name evidence="4" type="ORF">PISMIDRAFT_30872</name>
</gene>
<evidence type="ECO:0000259" key="3">
    <source>
        <dbReference type="PROSITE" id="PS50296"/>
    </source>
</evidence>
<reference evidence="4 5" key="1">
    <citation type="submission" date="2014-04" db="EMBL/GenBank/DDBJ databases">
        <authorList>
            <consortium name="DOE Joint Genome Institute"/>
            <person name="Kuo A."/>
            <person name="Kohler A."/>
            <person name="Costa M.D."/>
            <person name="Nagy L.G."/>
            <person name="Floudas D."/>
            <person name="Copeland A."/>
            <person name="Barry K.W."/>
            <person name="Cichocki N."/>
            <person name="Veneault-Fourrey C."/>
            <person name="LaButti K."/>
            <person name="Lindquist E.A."/>
            <person name="Lipzen A."/>
            <person name="Lundell T."/>
            <person name="Morin E."/>
            <person name="Murat C."/>
            <person name="Sun H."/>
            <person name="Tunlid A."/>
            <person name="Henrissat B."/>
            <person name="Grigoriev I.V."/>
            <person name="Hibbett D.S."/>
            <person name="Martin F."/>
            <person name="Nordberg H.P."/>
            <person name="Cantor M.N."/>
            <person name="Hua S.X."/>
        </authorList>
    </citation>
    <scope>NUCLEOTIDE SEQUENCE [LARGE SCALE GENOMIC DNA]</scope>
    <source>
        <strain evidence="4 5">441</strain>
    </source>
</reference>
<dbReference type="OrthoDB" id="199771at2759"/>
<dbReference type="InterPro" id="IPR039757">
    <property type="entry name" value="EIF2D"/>
</dbReference>
<protein>
    <recommendedName>
        <fullName evidence="3">SUI1 domain-containing protein</fullName>
    </recommendedName>
</protein>
<name>A0A0C9YRY2_9AGAM</name>
<accession>A0A0C9YRY2</accession>
<dbReference type="Pfam" id="PF01253">
    <property type="entry name" value="SUI1"/>
    <property type="match status" value="1"/>
</dbReference>
<dbReference type="Pfam" id="PF17832">
    <property type="entry name" value="Pre-PUA"/>
    <property type="match status" value="1"/>
</dbReference>
<dbReference type="PANTHER" id="PTHR12217:SF4">
    <property type="entry name" value="EUKARYOTIC TRANSLATION INITIATION FACTOR 2D"/>
    <property type="match status" value="1"/>
</dbReference>
<dbReference type="InterPro" id="IPR048247">
    <property type="entry name" value="eIF2D_N"/>
</dbReference>
<dbReference type="InterPro" id="IPR015947">
    <property type="entry name" value="PUA-like_sf"/>
</dbReference>
<feature type="region of interest" description="Disordered" evidence="2">
    <location>
        <begin position="205"/>
        <end position="226"/>
    </location>
</feature>
<proteinExistence type="predicted"/>
<dbReference type="InterPro" id="IPR058886">
    <property type="entry name" value="SWIB_eIF2D"/>
</dbReference>
<dbReference type="InterPro" id="IPR036877">
    <property type="entry name" value="SUI1_dom_sf"/>
</dbReference>
<dbReference type="Gene3D" id="3.30.780.10">
    <property type="entry name" value="SUI1-like domain"/>
    <property type="match status" value="1"/>
</dbReference>
<dbReference type="GO" id="GO:0003743">
    <property type="term" value="F:translation initiation factor activity"/>
    <property type="evidence" value="ECO:0007669"/>
    <property type="project" value="InterPro"/>
</dbReference>
<sequence>MFKRPLSNLKTSAPLRSSDRRKLKQRVIATYNVSPEIGDILVPEGLMSRRFATNTNTQGVAYWSPDGDPLWFSLGKDADELIPTVYTLWRKYDLLPCITTPAAVIPVLMGGADLMIPGVVQIPQSQTVVPPQLVAIAQYIKDSPTARGPPLAVGRLAVDLGSLTVGGKGKAVHLLHSWKDCLFNVGSKVDPPGVLVEIQEVGESKEGAEGQAAETEVIGERDEPSAEVQEVGGTDFGEDDADPHVDPVPKHLVQQPRPAPQLSKEGECHLDSCRDVILSRTEVSTILRDAVLQAIRSTAKSLPTASFPIPAGTFYSSYILPYRPASFRRPVPEPGDALSGNDSGASEYPLIDIKHSTYKSLAAFLKILDKQGILTIKDMKPEPLVMSVAASHSEVLSHTPYVSLHDIQLKEEKREKREEEGKARVREMEIKELWKPHAPSGSGRFFLDGGFDSSALYTYAELKATVVKYVTARQLVNAHDQSYVDVSQDEVLHVIVVRKNESDESLEFLKREEVVQRLSEKMQNWYEIRAEGREPLLRKGQLKPISVVAKTRQGRRANTLITGFEPFLLEAETMAEELRRICAGSTGVSPLPGKAARSEVLVQGKQIKAVMDFLLSRGVPKKWIETADLTGKK</sequence>
<evidence type="ECO:0000256" key="1">
    <source>
        <dbReference type="ARBA" id="ARBA00022490"/>
    </source>
</evidence>
<dbReference type="Gene3D" id="3.10.400.20">
    <property type="match status" value="1"/>
</dbReference>
<dbReference type="CDD" id="cd21156">
    <property type="entry name" value="PUA_eIF2d-like"/>
    <property type="match status" value="1"/>
</dbReference>
<dbReference type="EMBL" id="KN833850">
    <property type="protein sequence ID" value="KIK16654.1"/>
    <property type="molecule type" value="Genomic_DNA"/>
</dbReference>
<dbReference type="InterPro" id="IPR048248">
    <property type="entry name" value="PUA_eIF2d-like"/>
</dbReference>
<organism evidence="4 5">
    <name type="scientific">Pisolithus microcarpus 441</name>
    <dbReference type="NCBI Taxonomy" id="765257"/>
    <lineage>
        <taxon>Eukaryota</taxon>
        <taxon>Fungi</taxon>
        <taxon>Dikarya</taxon>
        <taxon>Basidiomycota</taxon>
        <taxon>Agaricomycotina</taxon>
        <taxon>Agaricomycetes</taxon>
        <taxon>Agaricomycetidae</taxon>
        <taxon>Boletales</taxon>
        <taxon>Sclerodermatineae</taxon>
        <taxon>Pisolithaceae</taxon>
        <taxon>Pisolithus</taxon>
    </lineage>
</organism>
<evidence type="ECO:0000313" key="5">
    <source>
        <dbReference type="Proteomes" id="UP000054018"/>
    </source>
</evidence>
<dbReference type="FunFam" id="3.30.780.10:FF:000008">
    <property type="entry name" value="eukaryotic translation initiation factor 2D"/>
    <property type="match status" value="1"/>
</dbReference>
<dbReference type="HOGENOM" id="CLU_012487_1_1_1"/>
<feature type="domain" description="SUI1" evidence="3">
    <location>
        <begin position="545"/>
        <end position="618"/>
    </location>
</feature>
<dbReference type="AlphaFoldDB" id="A0A0C9YRY2"/>
<evidence type="ECO:0000256" key="2">
    <source>
        <dbReference type="SAM" id="MobiDB-lite"/>
    </source>
</evidence>